<dbReference type="Proteomes" id="UP000310708">
    <property type="component" value="Unassembled WGS sequence"/>
</dbReference>
<evidence type="ECO:0000313" key="10">
    <source>
        <dbReference type="Proteomes" id="UP000309601"/>
    </source>
</evidence>
<dbReference type="EMBL" id="SPRX01000083">
    <property type="protein sequence ID" value="TIC61923.1"/>
    <property type="molecule type" value="Genomic_DNA"/>
</dbReference>
<comment type="caution">
    <text evidence="3">The sequence shown here is derived from an EMBL/GenBank/DDBJ whole genome shotgun (WGS) entry which is preliminary data.</text>
</comment>
<dbReference type="EMBL" id="SPRH01000080">
    <property type="protein sequence ID" value="TIB95792.1"/>
    <property type="molecule type" value="Genomic_DNA"/>
</dbReference>
<keyword evidence="2" id="KW-0812">Transmembrane</keyword>
<sequence>MRHCVQKVEEIIEKMKILEKRIEELEKCNNKSKRSKQENKQAQESSGHQSLVSLCQVFSISILGLIVMGHLILFFTFSSGIFERIFERYLSFLLESTFRFYEFIGIS</sequence>
<dbReference type="Proteomes" id="UP000307169">
    <property type="component" value="Unassembled WGS sequence"/>
</dbReference>
<evidence type="ECO:0000313" key="9">
    <source>
        <dbReference type="Proteomes" id="UP000307169"/>
    </source>
</evidence>
<feature type="compositionally biased region" description="Basic and acidic residues" evidence="1">
    <location>
        <begin position="29"/>
        <end position="41"/>
    </location>
</feature>
<evidence type="ECO:0000256" key="1">
    <source>
        <dbReference type="SAM" id="MobiDB-lite"/>
    </source>
</evidence>
<keyword evidence="2" id="KW-1133">Transmembrane helix</keyword>
<dbReference type="EMBL" id="SPRV01000080">
    <property type="protein sequence ID" value="TIC58727.1"/>
    <property type="molecule type" value="Genomic_DNA"/>
</dbReference>
<organism evidence="3 11">
    <name type="scientific">Wallemia mellicola</name>
    <dbReference type="NCBI Taxonomy" id="1708541"/>
    <lineage>
        <taxon>Eukaryota</taxon>
        <taxon>Fungi</taxon>
        <taxon>Dikarya</taxon>
        <taxon>Basidiomycota</taxon>
        <taxon>Wallemiomycotina</taxon>
        <taxon>Wallemiomycetes</taxon>
        <taxon>Wallemiales</taxon>
        <taxon>Wallemiaceae</taxon>
        <taxon>Wallemia</taxon>
    </lineage>
</organism>
<evidence type="ECO:0000313" key="6">
    <source>
        <dbReference type="EMBL" id="TIC60795.1"/>
    </source>
</evidence>
<evidence type="ECO:0000313" key="11">
    <source>
        <dbReference type="Proteomes" id="UP000310685"/>
    </source>
</evidence>
<dbReference type="Proteomes" id="UP000309601">
    <property type="component" value="Unassembled WGS sequence"/>
</dbReference>
<reference evidence="8 9" key="1">
    <citation type="submission" date="2019-03" db="EMBL/GenBank/DDBJ databases">
        <title>Sequencing 25 genomes of Wallemia mellicola.</title>
        <authorList>
            <person name="Gostincar C."/>
        </authorList>
    </citation>
    <scope>NUCLEOTIDE SEQUENCE [LARGE SCALE GENOMIC DNA]</scope>
    <source>
        <strain evidence="4 9">EXF-1262</strain>
        <strain evidence="6 10">EXF-1274</strain>
        <strain evidence="5 8">EXF-1277</strain>
        <strain evidence="3 11">EXF-6152</strain>
        <strain evidence="7 12">EXF-757</strain>
    </source>
</reference>
<feature type="region of interest" description="Disordered" evidence="1">
    <location>
        <begin position="29"/>
        <end position="49"/>
    </location>
</feature>
<evidence type="ECO:0000313" key="5">
    <source>
        <dbReference type="EMBL" id="TIC58727.1"/>
    </source>
</evidence>
<evidence type="ECO:0000313" key="12">
    <source>
        <dbReference type="Proteomes" id="UP000310708"/>
    </source>
</evidence>
<dbReference type="Proteomes" id="UP000310685">
    <property type="component" value="Unassembled WGS sequence"/>
</dbReference>
<feature type="transmembrane region" description="Helical" evidence="2">
    <location>
        <begin position="57"/>
        <end position="82"/>
    </location>
</feature>
<accession>A0A4T0QDD0</accession>
<evidence type="ECO:0000256" key="2">
    <source>
        <dbReference type="SAM" id="Phobius"/>
    </source>
</evidence>
<evidence type="ECO:0000313" key="3">
    <source>
        <dbReference type="EMBL" id="TIB74343.1"/>
    </source>
</evidence>
<proteinExistence type="predicted"/>
<evidence type="ECO:0000313" key="4">
    <source>
        <dbReference type="EMBL" id="TIB95792.1"/>
    </source>
</evidence>
<dbReference type="Proteomes" id="UP000305362">
    <property type="component" value="Unassembled WGS sequence"/>
</dbReference>
<dbReference type="EMBL" id="SPRW01000074">
    <property type="protein sequence ID" value="TIC60795.1"/>
    <property type="molecule type" value="Genomic_DNA"/>
</dbReference>
<evidence type="ECO:0000313" key="7">
    <source>
        <dbReference type="EMBL" id="TIC61923.1"/>
    </source>
</evidence>
<protein>
    <submittedName>
        <fullName evidence="3">Uncharacterized protein</fullName>
    </submittedName>
</protein>
<dbReference type="EMBL" id="SPRC01000075">
    <property type="protein sequence ID" value="TIB74343.1"/>
    <property type="molecule type" value="Genomic_DNA"/>
</dbReference>
<dbReference type="AlphaFoldDB" id="A0A4T0QDD0"/>
<evidence type="ECO:0000313" key="8">
    <source>
        <dbReference type="Proteomes" id="UP000305362"/>
    </source>
</evidence>
<name>A0A4T0QDD0_9BASI</name>
<gene>
    <name evidence="7" type="ORF">E3Q01_04204</name>
    <name evidence="6" type="ORF">E3Q02_04149</name>
    <name evidence="5" type="ORF">E3Q03_04164</name>
    <name evidence="4" type="ORF">E3Q17_04140</name>
    <name evidence="3" type="ORF">E3Q22_04196</name>
</gene>
<keyword evidence="2" id="KW-0472">Membrane</keyword>